<dbReference type="GO" id="GO:0008270">
    <property type="term" value="F:zinc ion binding"/>
    <property type="evidence" value="ECO:0007669"/>
    <property type="project" value="InterPro"/>
</dbReference>
<dbReference type="RefSeq" id="WP_074379415.1">
    <property type="nucleotide sequence ID" value="NZ_LXEW01000006.1"/>
</dbReference>
<gene>
    <name evidence="2" type="ORF">M998_0232</name>
</gene>
<reference evidence="2 3" key="1">
    <citation type="submission" date="2016-04" db="EMBL/GenBank/DDBJ databases">
        <title>ATOL: Assembling a taxonomically balanced genome-scale reconstruction of the evolutionary history of the Enterobacteriaceae.</title>
        <authorList>
            <person name="Plunkett G.III."/>
            <person name="Neeno-Eckwall E.C."/>
            <person name="Glasner J.D."/>
            <person name="Perna N.T."/>
        </authorList>
    </citation>
    <scope>NUCLEOTIDE SEQUENCE [LARGE SCALE GENOMIC DNA]</scope>
    <source>
        <strain evidence="2 3">ATCC 35613</strain>
    </source>
</reference>
<dbReference type="PATRIC" id="fig|1354272.4.peg.239"/>
<dbReference type="AlphaFoldDB" id="A0A1B7K3T6"/>
<dbReference type="GO" id="GO:0003676">
    <property type="term" value="F:nucleic acid binding"/>
    <property type="evidence" value="ECO:0007669"/>
    <property type="project" value="InterPro"/>
</dbReference>
<dbReference type="OrthoDB" id="9816185at2"/>
<dbReference type="Gene3D" id="1.10.30.50">
    <property type="match status" value="1"/>
</dbReference>
<dbReference type="Pfam" id="PF01844">
    <property type="entry name" value="HNH"/>
    <property type="match status" value="1"/>
</dbReference>
<keyword evidence="3" id="KW-1185">Reference proteome</keyword>
<evidence type="ECO:0000313" key="3">
    <source>
        <dbReference type="Proteomes" id="UP000078224"/>
    </source>
</evidence>
<dbReference type="InterPro" id="IPR002711">
    <property type="entry name" value="HNH"/>
</dbReference>
<comment type="caution">
    <text evidence="2">The sequence shown here is derived from an EMBL/GenBank/DDBJ whole genome shotgun (WGS) entry which is preliminary data.</text>
</comment>
<evidence type="ECO:0000313" key="2">
    <source>
        <dbReference type="EMBL" id="OAT54808.1"/>
    </source>
</evidence>
<name>A0A1B7K3T6_9GAMM</name>
<dbReference type="EMBL" id="LXEW01000006">
    <property type="protein sequence ID" value="OAT54808.1"/>
    <property type="molecule type" value="Genomic_DNA"/>
</dbReference>
<dbReference type="InterPro" id="IPR003615">
    <property type="entry name" value="HNH_nuc"/>
</dbReference>
<protein>
    <recommendedName>
        <fullName evidence="1">HNH domain-containing protein</fullName>
    </recommendedName>
</protein>
<organism evidence="2 3">
    <name type="scientific">Providencia heimbachae ATCC 35613</name>
    <dbReference type="NCBI Taxonomy" id="1354272"/>
    <lineage>
        <taxon>Bacteria</taxon>
        <taxon>Pseudomonadati</taxon>
        <taxon>Pseudomonadota</taxon>
        <taxon>Gammaproteobacteria</taxon>
        <taxon>Enterobacterales</taxon>
        <taxon>Morganellaceae</taxon>
        <taxon>Providencia</taxon>
    </lineage>
</organism>
<sequence length="213" mass="24817">MIRNPIVFTQGQLDIIAAIKSENDFNSESWMCDEVDTLRPVIRQHYATEQNSICPYCKMQLNTQRGRAWDVEHIIPRSTVENFMFEPLNLCVACVECNSAKSNKQVTTSRARVRYPRTGYNIIHPHFDSYQTHISIIRTGLFYFPKTEKGEKTIYTCELNRFYSYADFDDNLNDLDDTIVVLANNLRVTENESTKAYLRGQIRELTLRQALLE</sequence>
<evidence type="ECO:0000259" key="1">
    <source>
        <dbReference type="Pfam" id="PF01844"/>
    </source>
</evidence>
<dbReference type="GO" id="GO:0004519">
    <property type="term" value="F:endonuclease activity"/>
    <property type="evidence" value="ECO:0007669"/>
    <property type="project" value="InterPro"/>
</dbReference>
<feature type="domain" description="HNH" evidence="1">
    <location>
        <begin position="54"/>
        <end position="104"/>
    </location>
</feature>
<proteinExistence type="predicted"/>
<dbReference type="Proteomes" id="UP000078224">
    <property type="component" value="Unassembled WGS sequence"/>
</dbReference>
<accession>A0A1B7K3T6</accession>
<dbReference type="CDD" id="cd00085">
    <property type="entry name" value="HNHc"/>
    <property type="match status" value="1"/>
</dbReference>